<protein>
    <submittedName>
        <fullName evidence="1">Uncharacterized protein</fullName>
    </submittedName>
</protein>
<keyword evidence="2" id="KW-1185">Reference proteome</keyword>
<reference evidence="1 2" key="1">
    <citation type="journal article" date="2019" name="Environ. Microbiol.">
        <title>Species interactions and distinct microbial communities in high Arctic permafrost affected cryosols are associated with the CH4 and CO2 gas fluxes.</title>
        <authorList>
            <person name="Altshuler I."/>
            <person name="Hamel J."/>
            <person name="Turney S."/>
            <person name="Magnuson E."/>
            <person name="Levesque R."/>
            <person name="Greer C."/>
            <person name="Whyte L.G."/>
        </authorList>
    </citation>
    <scope>NUCLEOTIDE SEQUENCE [LARGE SCALE GENOMIC DNA]</scope>
    <source>
        <strain evidence="1 2">E4</strain>
    </source>
</reference>
<comment type="caution">
    <text evidence="1">The sequence shown here is derived from an EMBL/GenBank/DDBJ whole genome shotgun (WGS) entry which is preliminary data.</text>
</comment>
<dbReference type="AlphaFoldDB" id="A0A502G8S4"/>
<name>A0A502G8S4_9GAMM</name>
<evidence type="ECO:0000313" key="2">
    <source>
        <dbReference type="Proteomes" id="UP000317663"/>
    </source>
</evidence>
<gene>
    <name evidence="1" type="ORF">EAH77_18985</name>
</gene>
<sequence length="94" mass="10832">MSHTIERNDLVTLKYSDFLCQCLFAGDIARSTPLAAMLCINSGIYRFFATQSSTLRLSHYADLHTLLMWKDFLSANGKNWKEKYLFKRIIAASF</sequence>
<proteinExistence type="predicted"/>
<dbReference type="Proteomes" id="UP000317663">
    <property type="component" value="Unassembled WGS sequence"/>
</dbReference>
<accession>A0A502G8S4</accession>
<dbReference type="EMBL" id="RCZD01000011">
    <property type="protein sequence ID" value="TPG58328.1"/>
    <property type="molecule type" value="Genomic_DNA"/>
</dbReference>
<evidence type="ECO:0000313" key="1">
    <source>
        <dbReference type="EMBL" id="TPG58328.1"/>
    </source>
</evidence>
<dbReference type="RefSeq" id="WP_140474367.1">
    <property type="nucleotide sequence ID" value="NZ_RCZD01000011.1"/>
</dbReference>
<organism evidence="1 2">
    <name type="scientific">Ewingella americana</name>
    <dbReference type="NCBI Taxonomy" id="41202"/>
    <lineage>
        <taxon>Bacteria</taxon>
        <taxon>Pseudomonadati</taxon>
        <taxon>Pseudomonadota</taxon>
        <taxon>Gammaproteobacteria</taxon>
        <taxon>Enterobacterales</taxon>
        <taxon>Yersiniaceae</taxon>
        <taxon>Ewingella</taxon>
    </lineage>
</organism>